<evidence type="ECO:0000256" key="1">
    <source>
        <dbReference type="SAM" id="MobiDB-lite"/>
    </source>
</evidence>
<reference evidence="2" key="1">
    <citation type="submission" date="2020-03" db="EMBL/GenBank/DDBJ databases">
        <authorList>
            <person name="Weist P."/>
        </authorList>
    </citation>
    <scope>NUCLEOTIDE SEQUENCE</scope>
</reference>
<evidence type="ECO:0000313" key="2">
    <source>
        <dbReference type="EMBL" id="CAB1446959.1"/>
    </source>
</evidence>
<gene>
    <name evidence="2" type="ORF">PLEPLA_LOCUS34668</name>
</gene>
<feature type="region of interest" description="Disordered" evidence="1">
    <location>
        <begin position="1"/>
        <end position="46"/>
    </location>
</feature>
<dbReference type="AlphaFoldDB" id="A0A9N7VEC1"/>
<dbReference type="EMBL" id="CADEAL010003931">
    <property type="protein sequence ID" value="CAB1446959.1"/>
    <property type="molecule type" value="Genomic_DNA"/>
</dbReference>
<dbReference type="Proteomes" id="UP001153269">
    <property type="component" value="Unassembled WGS sequence"/>
</dbReference>
<comment type="caution">
    <text evidence="2">The sequence shown here is derived from an EMBL/GenBank/DDBJ whole genome shotgun (WGS) entry which is preliminary data.</text>
</comment>
<sequence length="109" mass="11764">MVSSGVKIVDATTASPEAMTSEGEKMVGTPKSPMISTEKPIDGSTSEPDVIIRFVTTFVPDPDTTTPEVSFEQASSLASSLNLVMELSSLELQPHHWKISQLNHQAKHL</sequence>
<name>A0A9N7VEC1_PLEPL</name>
<accession>A0A9N7VEC1</accession>
<evidence type="ECO:0000313" key="3">
    <source>
        <dbReference type="Proteomes" id="UP001153269"/>
    </source>
</evidence>
<protein>
    <submittedName>
        <fullName evidence="2">Uncharacterized protein</fullName>
    </submittedName>
</protein>
<organism evidence="2 3">
    <name type="scientific">Pleuronectes platessa</name>
    <name type="common">European plaice</name>
    <dbReference type="NCBI Taxonomy" id="8262"/>
    <lineage>
        <taxon>Eukaryota</taxon>
        <taxon>Metazoa</taxon>
        <taxon>Chordata</taxon>
        <taxon>Craniata</taxon>
        <taxon>Vertebrata</taxon>
        <taxon>Euteleostomi</taxon>
        <taxon>Actinopterygii</taxon>
        <taxon>Neopterygii</taxon>
        <taxon>Teleostei</taxon>
        <taxon>Neoteleostei</taxon>
        <taxon>Acanthomorphata</taxon>
        <taxon>Carangaria</taxon>
        <taxon>Pleuronectiformes</taxon>
        <taxon>Pleuronectoidei</taxon>
        <taxon>Pleuronectidae</taxon>
        <taxon>Pleuronectes</taxon>
    </lineage>
</organism>
<proteinExistence type="predicted"/>
<keyword evidence="3" id="KW-1185">Reference proteome</keyword>